<dbReference type="PANTHER" id="PTHR38457">
    <property type="entry name" value="REGULATOR ABRB-RELATED"/>
    <property type="match status" value="1"/>
</dbReference>
<dbReference type="Proteomes" id="UP000486760">
    <property type="component" value="Unassembled WGS sequence"/>
</dbReference>
<keyword evidence="3" id="KW-1185">Reference proteome</keyword>
<dbReference type="NCBIfam" id="TIGR03082">
    <property type="entry name" value="Gneg_AbrB_dup"/>
    <property type="match status" value="2"/>
</dbReference>
<feature type="transmembrane region" description="Helical" evidence="1">
    <location>
        <begin position="264"/>
        <end position="286"/>
    </location>
</feature>
<gene>
    <name evidence="2" type="ORF">F0A17_19380</name>
</gene>
<dbReference type="EMBL" id="VTPY01000008">
    <property type="protein sequence ID" value="KAA0010046.1"/>
    <property type="molecule type" value="Genomic_DNA"/>
</dbReference>
<dbReference type="PIRSF" id="PIRSF038991">
    <property type="entry name" value="Protein_AbrB"/>
    <property type="match status" value="1"/>
</dbReference>
<keyword evidence="1" id="KW-0812">Transmembrane</keyword>
<keyword evidence="1" id="KW-0472">Membrane</keyword>
<feature type="transmembrane region" description="Helical" evidence="1">
    <location>
        <begin position="35"/>
        <end position="55"/>
    </location>
</feature>
<dbReference type="PANTHER" id="PTHR38457:SF1">
    <property type="entry name" value="REGULATOR ABRB-RELATED"/>
    <property type="match status" value="1"/>
</dbReference>
<protein>
    <submittedName>
        <fullName evidence="2">AbrB family transcriptional regulator</fullName>
    </submittedName>
</protein>
<dbReference type="AlphaFoldDB" id="A0A7V7FXU5"/>
<name>A0A7V7FXU5_9GAMM</name>
<reference evidence="2 3" key="1">
    <citation type="submission" date="2019-08" db="EMBL/GenBank/DDBJ databases">
        <title>Bioinformatics analysis of the strain L3 and L5.</title>
        <authorList>
            <person name="Li X."/>
        </authorList>
    </citation>
    <scope>NUCLEOTIDE SEQUENCE [LARGE SCALE GENOMIC DNA]</scope>
    <source>
        <strain evidence="2 3">L5</strain>
    </source>
</reference>
<sequence>MNRRYHQQGIRLTVLFLLCVAAGFVANMLQAPLAWMIGPMCAATALSLSGHAPYLHHSARGLGQLIVAAAVGLYFTPSALAQAISHLPAMVGVALLATLAGCVTAYFLIRITASDLATVLFSSIPGGPGEMAQLAAQQGGSSPLVAIAQSLRIAMVVTIIPLSLAAVGVGTESLGSGIDLAVVGPLRLLEVLAIATLAAFLFHRCGIVSPMFMGPLAASAILAGMGVYDFAFPRFVLYAGQLLLGASLGLSFTRDIFRRAPRFLLASTLLTGLLMAVCAAMGYVTAQLTAWDLPTMMLATAPGSVSEMSITAETLGLGVAGVAAFQIVRLFIMVPLTPLLYRLASSRARLRDRAN</sequence>
<keyword evidence="1" id="KW-1133">Transmembrane helix</keyword>
<accession>A0A7V7FXU5</accession>
<comment type="caution">
    <text evidence="2">The sequence shown here is derived from an EMBL/GenBank/DDBJ whole genome shotgun (WGS) entry which is preliminary data.</text>
</comment>
<feature type="transmembrane region" description="Helical" evidence="1">
    <location>
        <begin position="315"/>
        <end position="341"/>
    </location>
</feature>
<evidence type="ECO:0000313" key="3">
    <source>
        <dbReference type="Proteomes" id="UP000486760"/>
    </source>
</evidence>
<evidence type="ECO:0000313" key="2">
    <source>
        <dbReference type="EMBL" id="KAA0010046.1"/>
    </source>
</evidence>
<feature type="transmembrane region" description="Helical" evidence="1">
    <location>
        <begin position="209"/>
        <end position="228"/>
    </location>
</feature>
<dbReference type="InterPro" id="IPR017516">
    <property type="entry name" value="AbrB_dup"/>
</dbReference>
<feature type="transmembrane region" description="Helical" evidence="1">
    <location>
        <begin position="182"/>
        <end position="202"/>
    </location>
</feature>
<feature type="transmembrane region" description="Helical" evidence="1">
    <location>
        <begin position="12"/>
        <end position="29"/>
    </location>
</feature>
<feature type="transmembrane region" description="Helical" evidence="1">
    <location>
        <begin position="62"/>
        <end position="81"/>
    </location>
</feature>
<dbReference type="InterPro" id="IPR007820">
    <property type="entry name" value="AbrB_fam"/>
</dbReference>
<feature type="transmembrane region" description="Helical" evidence="1">
    <location>
        <begin position="234"/>
        <end position="252"/>
    </location>
</feature>
<feature type="transmembrane region" description="Helical" evidence="1">
    <location>
        <begin position="151"/>
        <end position="170"/>
    </location>
</feature>
<organism evidence="2 3">
    <name type="scientific">Billgrantia pellis</name>
    <dbReference type="NCBI Taxonomy" id="2606936"/>
    <lineage>
        <taxon>Bacteria</taxon>
        <taxon>Pseudomonadati</taxon>
        <taxon>Pseudomonadota</taxon>
        <taxon>Gammaproteobacteria</taxon>
        <taxon>Oceanospirillales</taxon>
        <taxon>Halomonadaceae</taxon>
        <taxon>Billgrantia</taxon>
    </lineage>
</organism>
<dbReference type="RefSeq" id="WP_149330010.1">
    <property type="nucleotide sequence ID" value="NZ_VTPY01000008.1"/>
</dbReference>
<dbReference type="Pfam" id="PF05145">
    <property type="entry name" value="AbrB"/>
    <property type="match status" value="1"/>
</dbReference>
<evidence type="ECO:0000256" key="1">
    <source>
        <dbReference type="SAM" id="Phobius"/>
    </source>
</evidence>
<dbReference type="GO" id="GO:0010468">
    <property type="term" value="P:regulation of gene expression"/>
    <property type="evidence" value="ECO:0007669"/>
    <property type="project" value="InterPro"/>
</dbReference>
<dbReference type="GO" id="GO:0016020">
    <property type="term" value="C:membrane"/>
    <property type="evidence" value="ECO:0007669"/>
    <property type="project" value="InterPro"/>
</dbReference>
<feature type="transmembrane region" description="Helical" evidence="1">
    <location>
        <begin position="87"/>
        <end position="109"/>
    </location>
</feature>
<proteinExistence type="predicted"/>